<protein>
    <submittedName>
        <fullName evidence="1">28705_t:CDS:1</fullName>
    </submittedName>
</protein>
<dbReference type="Proteomes" id="UP000789920">
    <property type="component" value="Unassembled WGS sequence"/>
</dbReference>
<reference evidence="1" key="1">
    <citation type="submission" date="2021-06" db="EMBL/GenBank/DDBJ databases">
        <authorList>
            <person name="Kallberg Y."/>
            <person name="Tangrot J."/>
            <person name="Rosling A."/>
        </authorList>
    </citation>
    <scope>NUCLEOTIDE SEQUENCE</scope>
    <source>
        <strain evidence="1">MA461A</strain>
    </source>
</reference>
<comment type="caution">
    <text evidence="1">The sequence shown here is derived from an EMBL/GenBank/DDBJ whole genome shotgun (WGS) entry which is preliminary data.</text>
</comment>
<accession>A0ACA9SAN7</accession>
<organism evidence="1 2">
    <name type="scientific">Racocetra persica</name>
    <dbReference type="NCBI Taxonomy" id="160502"/>
    <lineage>
        <taxon>Eukaryota</taxon>
        <taxon>Fungi</taxon>
        <taxon>Fungi incertae sedis</taxon>
        <taxon>Mucoromycota</taxon>
        <taxon>Glomeromycotina</taxon>
        <taxon>Glomeromycetes</taxon>
        <taxon>Diversisporales</taxon>
        <taxon>Gigasporaceae</taxon>
        <taxon>Racocetra</taxon>
    </lineage>
</organism>
<dbReference type="EMBL" id="CAJVQC010103217">
    <property type="protein sequence ID" value="CAG8832243.1"/>
    <property type="molecule type" value="Genomic_DNA"/>
</dbReference>
<feature type="non-terminal residue" evidence="1">
    <location>
        <position position="279"/>
    </location>
</feature>
<keyword evidence="2" id="KW-1185">Reference proteome</keyword>
<evidence type="ECO:0000313" key="2">
    <source>
        <dbReference type="Proteomes" id="UP000789920"/>
    </source>
</evidence>
<name>A0ACA9SAN7_9GLOM</name>
<gene>
    <name evidence="1" type="ORF">RPERSI_LOCUS28393</name>
</gene>
<sequence>NSVLDDNRLLTLPNGERLSLPNNVRIMFEVENLKYATLATVSRCGMVWFSSEVVTLDMIYYNYMETLKSVPLDESEEEGSSTHNRVEGEETISPHLSTQRDIASILGKHMTEEGLVTRTLMEAEKLEHIMDFTYMRVLNTLFSLLNKTVRNVIEYNVQHPDFPMTAEHLDGYVTKRLVLGVIWSFSGDAKLDYRAVLGNFVRGIATVDLPPAQVGSTLIDYDVQINNGEWVSWTGKVPTIEIETHTVSEADVVVPTVDTVRHEEILYSWLSEHKPLLLC</sequence>
<feature type="non-terminal residue" evidence="1">
    <location>
        <position position="1"/>
    </location>
</feature>
<evidence type="ECO:0000313" key="1">
    <source>
        <dbReference type="EMBL" id="CAG8832243.1"/>
    </source>
</evidence>
<proteinExistence type="predicted"/>